<sequence length="158" mass="17970">MAPTSLSIPEPLDSRENPDWQFWRVQTPHCWYLYASRAATDSPPQALHLGAFSDPGSLAAQQVRFLENPATTVQLPLDPEALHAWLEQPQQLTPPPFHGQLGSAWSGYGVRPLEQKHQVEVIYAADLRHEWMGVFTEPEAFAAIEQHYDRRRSRCLIC</sequence>
<dbReference type="Proteomes" id="UP000182350">
    <property type="component" value="Unassembled WGS sequence"/>
</dbReference>
<protein>
    <submittedName>
        <fullName evidence="1">Uncharacterized protein</fullName>
    </submittedName>
</protein>
<accession>A0A1K1ZH18</accession>
<proteinExistence type="predicted"/>
<dbReference type="AlphaFoldDB" id="A0A1K1ZH18"/>
<organism evidence="1 2">
    <name type="scientific">Marinospirillum alkaliphilum DSM 21637</name>
    <dbReference type="NCBI Taxonomy" id="1122209"/>
    <lineage>
        <taxon>Bacteria</taxon>
        <taxon>Pseudomonadati</taxon>
        <taxon>Pseudomonadota</taxon>
        <taxon>Gammaproteobacteria</taxon>
        <taxon>Oceanospirillales</taxon>
        <taxon>Oceanospirillaceae</taxon>
        <taxon>Marinospirillum</taxon>
    </lineage>
</organism>
<reference evidence="1 2" key="1">
    <citation type="submission" date="2016-11" db="EMBL/GenBank/DDBJ databases">
        <authorList>
            <person name="Jaros S."/>
            <person name="Januszkiewicz K."/>
            <person name="Wedrychowicz H."/>
        </authorList>
    </citation>
    <scope>NUCLEOTIDE SEQUENCE [LARGE SCALE GENOMIC DNA]</scope>
    <source>
        <strain evidence="1 2">DSM 21637</strain>
    </source>
</reference>
<gene>
    <name evidence="1" type="ORF">SAMN02745752_02705</name>
</gene>
<keyword evidence="2" id="KW-1185">Reference proteome</keyword>
<evidence type="ECO:0000313" key="1">
    <source>
        <dbReference type="EMBL" id="SFX73546.1"/>
    </source>
</evidence>
<evidence type="ECO:0000313" key="2">
    <source>
        <dbReference type="Proteomes" id="UP000182350"/>
    </source>
</evidence>
<dbReference type="EMBL" id="FPJW01000011">
    <property type="protein sequence ID" value="SFX73546.1"/>
    <property type="molecule type" value="Genomic_DNA"/>
</dbReference>
<dbReference type="OrthoDB" id="6117523at2"/>
<dbReference type="STRING" id="1122209.SAMN02745752_02705"/>
<dbReference type="RefSeq" id="WP_072327015.1">
    <property type="nucleotide sequence ID" value="NZ_FPJW01000011.1"/>
</dbReference>
<name>A0A1K1ZH18_9GAMM</name>